<dbReference type="PANTHER" id="PTHR16155">
    <property type="entry name" value="DED DOMAIN-CONTAINING PROTEIN"/>
    <property type="match status" value="1"/>
</dbReference>
<dbReference type="SUPFAM" id="SSF48452">
    <property type="entry name" value="TPR-like"/>
    <property type="match status" value="1"/>
</dbReference>
<comment type="caution">
    <text evidence="1">The sequence shown here is derived from an EMBL/GenBank/DDBJ whole genome shotgun (WGS) entry which is preliminary data.</text>
</comment>
<sequence length="270" mass="32188">MTKDQHNTIRQCNFKSYLFRSEQARILFIELREKNSCISPIHIIHPLIAKEVLNQLSQNRPQSDIVNDLLDEKVLLQHRFGRDDFIKFIRDLFLMRDRKSRVEHNPEKAIKLLQTAYKQFDKDAFFAQQLARLHYMHEKFEEAKSWAETARRQLPGNSFILHTEGQVYKRWFNLLLNRKKNDLTPEDVIKLIELIAENAAKNERDSMNDSAFFGEVDVGCQLLQMLSSQLVFSKNREKENMELLKYLLTDYIPEEIEKPWFEYHSRLKGL</sequence>
<evidence type="ECO:0008006" key="3">
    <source>
        <dbReference type="Google" id="ProtNLM"/>
    </source>
</evidence>
<keyword evidence="2" id="KW-1185">Reference proteome</keyword>
<dbReference type="Proteomes" id="UP001176940">
    <property type="component" value="Unassembled WGS sequence"/>
</dbReference>
<evidence type="ECO:0000313" key="1">
    <source>
        <dbReference type="EMBL" id="CAJ0967559.1"/>
    </source>
</evidence>
<proteinExistence type="predicted"/>
<dbReference type="InterPro" id="IPR011990">
    <property type="entry name" value="TPR-like_helical_dom_sf"/>
</dbReference>
<evidence type="ECO:0000313" key="2">
    <source>
        <dbReference type="Proteomes" id="UP001176940"/>
    </source>
</evidence>
<protein>
    <recommendedName>
        <fullName evidence="3">Tetratricopeptide repeat protein</fullName>
    </recommendedName>
</protein>
<name>A0ABN9MPN4_9NEOB</name>
<accession>A0ABN9MPN4</accession>
<organism evidence="1 2">
    <name type="scientific">Ranitomeya imitator</name>
    <name type="common">mimic poison frog</name>
    <dbReference type="NCBI Taxonomy" id="111125"/>
    <lineage>
        <taxon>Eukaryota</taxon>
        <taxon>Metazoa</taxon>
        <taxon>Chordata</taxon>
        <taxon>Craniata</taxon>
        <taxon>Vertebrata</taxon>
        <taxon>Euteleostomi</taxon>
        <taxon>Amphibia</taxon>
        <taxon>Batrachia</taxon>
        <taxon>Anura</taxon>
        <taxon>Neobatrachia</taxon>
        <taxon>Hyloidea</taxon>
        <taxon>Dendrobatidae</taxon>
        <taxon>Dendrobatinae</taxon>
        <taxon>Ranitomeya</taxon>
    </lineage>
</organism>
<dbReference type="PANTHER" id="PTHR16155:SF3">
    <property type="entry name" value="STERILE ALPHA MOTIF DOMAIN-CONTAINING PROTEIN 9-LIKE"/>
    <property type="match status" value="1"/>
</dbReference>
<gene>
    <name evidence="1" type="ORF">RIMI_LOCUS22267392</name>
</gene>
<dbReference type="Gene3D" id="1.25.40.10">
    <property type="entry name" value="Tetratricopeptide repeat domain"/>
    <property type="match status" value="1"/>
</dbReference>
<reference evidence="1" key="1">
    <citation type="submission" date="2023-07" db="EMBL/GenBank/DDBJ databases">
        <authorList>
            <person name="Stuckert A."/>
        </authorList>
    </citation>
    <scope>NUCLEOTIDE SEQUENCE</scope>
</reference>
<dbReference type="EMBL" id="CAUEEQ010078358">
    <property type="protein sequence ID" value="CAJ0967559.1"/>
    <property type="molecule type" value="Genomic_DNA"/>
</dbReference>